<feature type="domain" description="K Homology" evidence="4">
    <location>
        <begin position="196"/>
        <end position="274"/>
    </location>
</feature>
<dbReference type="EMBL" id="JABELV010000192">
    <property type="protein sequence ID" value="KAG7528302.1"/>
    <property type="molecule type" value="Genomic_DNA"/>
</dbReference>
<evidence type="ECO:0000256" key="1">
    <source>
        <dbReference type="ARBA" id="ARBA00022737"/>
    </source>
</evidence>
<dbReference type="InterPro" id="IPR004087">
    <property type="entry name" value="KH_dom"/>
</dbReference>
<dbReference type="AlphaFoldDB" id="A0A8K0JFA2"/>
<evidence type="ECO:0000313" key="5">
    <source>
        <dbReference type="EMBL" id="KAG7528302.1"/>
    </source>
</evidence>
<dbReference type="Gene3D" id="3.30.1370.10">
    <property type="entry name" value="K Homology domain, type 1"/>
    <property type="match status" value="3"/>
</dbReference>
<dbReference type="Proteomes" id="UP000812966">
    <property type="component" value="Unassembled WGS sequence"/>
</dbReference>
<name>A0A8K0JFA2_9TREE</name>
<sequence>MRCLIVTMDASVIIGKGGRHIAEIRSQANARVNISESIPGNPERILSVQGALDAVAKAFGLIVRRINDENFGEPSMPGSRPVTIKFMIPNSRMGSVIGKGGSKIKEIQEASGARLNASEQMLPGSTERILSVSGVADAVHIAVYYIGTILLEYQERAGHNGAGSGAYRQQGGSSSSHSHAGVGAPRQPSVIAPGPGSAVQQFWIPDELVGSIIGKAGIKINEIRTQSQCHVRVTDPGTPATPGGVVNPGERLIIISGHPTNLNMAVGMLHARLEQEKAKKLESAGGGSGGY</sequence>
<keyword evidence="1" id="KW-0677">Repeat</keyword>
<evidence type="ECO:0000313" key="6">
    <source>
        <dbReference type="Proteomes" id="UP000812966"/>
    </source>
</evidence>
<dbReference type="GO" id="GO:0003723">
    <property type="term" value="F:RNA binding"/>
    <property type="evidence" value="ECO:0007669"/>
    <property type="project" value="UniProtKB-UniRule"/>
</dbReference>
<evidence type="ECO:0000259" key="4">
    <source>
        <dbReference type="SMART" id="SM00322"/>
    </source>
</evidence>
<dbReference type="PANTHER" id="PTHR10288">
    <property type="entry name" value="KH DOMAIN CONTAINING RNA BINDING PROTEIN"/>
    <property type="match status" value="1"/>
</dbReference>
<dbReference type="SMART" id="SM00322">
    <property type="entry name" value="KH"/>
    <property type="match status" value="3"/>
</dbReference>
<keyword evidence="2" id="KW-0694">RNA-binding</keyword>
<dbReference type="SUPFAM" id="SSF54791">
    <property type="entry name" value="Eukaryotic type KH-domain (KH-domain type I)"/>
    <property type="match status" value="3"/>
</dbReference>
<dbReference type="PROSITE" id="PS50084">
    <property type="entry name" value="KH_TYPE_1"/>
    <property type="match status" value="3"/>
</dbReference>
<protein>
    <recommendedName>
        <fullName evidence="4">K Homology domain-containing protein</fullName>
    </recommendedName>
</protein>
<accession>A0A8K0JFA2</accession>
<dbReference type="InterPro" id="IPR004088">
    <property type="entry name" value="KH_dom_type_1"/>
</dbReference>
<proteinExistence type="predicted"/>
<dbReference type="OrthoDB" id="442947at2759"/>
<comment type="caution">
    <text evidence="5">The sequence shown here is derived from an EMBL/GenBank/DDBJ whole genome shotgun (WGS) entry which is preliminary data.</text>
</comment>
<reference evidence="5" key="1">
    <citation type="submission" date="2020-04" db="EMBL/GenBank/DDBJ databases">
        <title>Analysis of mating type loci in Filobasidium floriforme.</title>
        <authorList>
            <person name="Nowrousian M."/>
        </authorList>
    </citation>
    <scope>NUCLEOTIDE SEQUENCE</scope>
    <source>
        <strain evidence="5">CBS 6242</strain>
    </source>
</reference>
<feature type="domain" description="K Homology" evidence="4">
    <location>
        <begin position="80"/>
        <end position="151"/>
    </location>
</feature>
<feature type="compositionally biased region" description="Low complexity" evidence="3">
    <location>
        <begin position="169"/>
        <end position="179"/>
    </location>
</feature>
<keyword evidence="6" id="KW-1185">Reference proteome</keyword>
<evidence type="ECO:0000256" key="2">
    <source>
        <dbReference type="PROSITE-ProRule" id="PRU00117"/>
    </source>
</evidence>
<gene>
    <name evidence="5" type="ORF">FFLO_06265</name>
</gene>
<dbReference type="InterPro" id="IPR036612">
    <property type="entry name" value="KH_dom_type_1_sf"/>
</dbReference>
<feature type="domain" description="K Homology" evidence="4">
    <location>
        <begin position="2"/>
        <end position="67"/>
    </location>
</feature>
<dbReference type="Pfam" id="PF00013">
    <property type="entry name" value="KH_1"/>
    <property type="match status" value="3"/>
</dbReference>
<organism evidence="5 6">
    <name type="scientific">Filobasidium floriforme</name>
    <dbReference type="NCBI Taxonomy" id="5210"/>
    <lineage>
        <taxon>Eukaryota</taxon>
        <taxon>Fungi</taxon>
        <taxon>Dikarya</taxon>
        <taxon>Basidiomycota</taxon>
        <taxon>Agaricomycotina</taxon>
        <taxon>Tremellomycetes</taxon>
        <taxon>Filobasidiales</taxon>
        <taxon>Filobasidiaceae</taxon>
        <taxon>Filobasidium</taxon>
    </lineage>
</organism>
<feature type="region of interest" description="Disordered" evidence="3">
    <location>
        <begin position="161"/>
        <end position="191"/>
    </location>
</feature>
<evidence type="ECO:0000256" key="3">
    <source>
        <dbReference type="SAM" id="MobiDB-lite"/>
    </source>
</evidence>